<keyword evidence="2" id="KW-1185">Reference proteome</keyword>
<organism evidence="1 2">
    <name type="scientific">Flavobacterium hankyongi</name>
    <dbReference type="NCBI Taxonomy" id="1176532"/>
    <lineage>
        <taxon>Bacteria</taxon>
        <taxon>Pseudomonadati</taxon>
        <taxon>Bacteroidota</taxon>
        <taxon>Flavobacteriia</taxon>
        <taxon>Flavobacteriales</taxon>
        <taxon>Flavobacteriaceae</taxon>
        <taxon>Flavobacterium</taxon>
    </lineage>
</organism>
<evidence type="ECO:0000313" key="2">
    <source>
        <dbReference type="Proteomes" id="UP001500141"/>
    </source>
</evidence>
<gene>
    <name evidence="1" type="ORF">GCM10023230_13180</name>
</gene>
<comment type="caution">
    <text evidence="1">The sequence shown here is derived from an EMBL/GenBank/DDBJ whole genome shotgun (WGS) entry which is preliminary data.</text>
</comment>
<proteinExistence type="predicted"/>
<accession>A0ABP8ZUF2</accession>
<evidence type="ECO:0000313" key="1">
    <source>
        <dbReference type="EMBL" id="GAA4765055.1"/>
    </source>
</evidence>
<name>A0ABP8ZUF2_9FLAO</name>
<dbReference type="Proteomes" id="UP001500141">
    <property type="component" value="Unassembled WGS sequence"/>
</dbReference>
<protein>
    <submittedName>
        <fullName evidence="1">Uncharacterized protein</fullName>
    </submittedName>
</protein>
<dbReference type="EMBL" id="BAABIP010000011">
    <property type="protein sequence ID" value="GAA4765055.1"/>
    <property type="molecule type" value="Genomic_DNA"/>
</dbReference>
<reference evidence="2" key="1">
    <citation type="journal article" date="2019" name="Int. J. Syst. Evol. Microbiol.">
        <title>The Global Catalogue of Microorganisms (GCM) 10K type strain sequencing project: providing services to taxonomists for standard genome sequencing and annotation.</title>
        <authorList>
            <consortium name="The Broad Institute Genomics Platform"/>
            <consortium name="The Broad Institute Genome Sequencing Center for Infectious Disease"/>
            <person name="Wu L."/>
            <person name="Ma J."/>
        </authorList>
    </citation>
    <scope>NUCLEOTIDE SEQUENCE [LARGE SCALE GENOMIC DNA]</scope>
    <source>
        <strain evidence="2">JCM 18198</strain>
    </source>
</reference>
<sequence length="119" mass="13513">MFAYSTEEKSPLDKVGIHQHSTLNFNTSEAALKTHYKHYVSALEKSGDVIEVSENENDTEDYHVSSQSFNAPANYLNFFSGILSGNYDIVEKKGLVSYKFLSYLSTIDSLHIIFCVYRI</sequence>